<evidence type="ECO:0000259" key="13">
    <source>
        <dbReference type="Pfam" id="PF15557"/>
    </source>
</evidence>
<feature type="compositionally biased region" description="Polar residues" evidence="9">
    <location>
        <begin position="787"/>
        <end position="797"/>
    </location>
</feature>
<keyword evidence="7" id="KW-0539">Nucleus</keyword>
<dbReference type="GO" id="GO:0006334">
    <property type="term" value="P:nucleosome assembly"/>
    <property type="evidence" value="ECO:0007669"/>
    <property type="project" value="TreeGrafter"/>
</dbReference>
<keyword evidence="5" id="KW-0143">Chaperone</keyword>
<dbReference type="InterPro" id="IPR021644">
    <property type="entry name" value="CAF-1_p150_acidic"/>
</dbReference>
<evidence type="ECO:0000259" key="12">
    <source>
        <dbReference type="Pfam" id="PF15539"/>
    </source>
</evidence>
<feature type="compositionally biased region" description="Acidic residues" evidence="9">
    <location>
        <begin position="530"/>
        <end position="542"/>
    </location>
</feature>
<dbReference type="PANTHER" id="PTHR15272">
    <property type="entry name" value="CHROMATIN ASSEMBLY FACTOR 1 SUBUNIT A CAF-1 SUBUNIT A"/>
    <property type="match status" value="1"/>
</dbReference>
<dbReference type="GO" id="GO:0033186">
    <property type="term" value="C:CAF-1 complex"/>
    <property type="evidence" value="ECO:0007669"/>
    <property type="project" value="TreeGrafter"/>
</dbReference>
<dbReference type="GO" id="GO:0006281">
    <property type="term" value="P:DNA repair"/>
    <property type="evidence" value="ECO:0007669"/>
    <property type="project" value="UniProtKB-KW"/>
</dbReference>
<comment type="similarity">
    <text evidence="2">Belongs to the CHAF1A family.</text>
</comment>
<proteinExistence type="inferred from homology"/>
<evidence type="ECO:0000256" key="1">
    <source>
        <dbReference type="ARBA" id="ARBA00004123"/>
    </source>
</evidence>
<accession>A0A8J6EM93</accession>
<keyword evidence="8" id="KW-0131">Cell cycle</keyword>
<evidence type="ECO:0000256" key="4">
    <source>
        <dbReference type="ARBA" id="ARBA00022763"/>
    </source>
</evidence>
<dbReference type="Pfam" id="PF15539">
    <property type="entry name" value="CAF1-p150_C2"/>
    <property type="match status" value="1"/>
</dbReference>
<dbReference type="EMBL" id="WNTK01000117">
    <property type="protein sequence ID" value="KAG9471673.1"/>
    <property type="molecule type" value="Genomic_DNA"/>
</dbReference>
<dbReference type="InterPro" id="IPR022043">
    <property type="entry name" value="CAF1A_DD"/>
</dbReference>
<keyword evidence="6" id="KW-0234">DNA repair</keyword>
<evidence type="ECO:0000313" key="15">
    <source>
        <dbReference type="Proteomes" id="UP000770717"/>
    </source>
</evidence>
<dbReference type="AlphaFoldDB" id="A0A8J6EM93"/>
<feature type="domain" description="Chromatin assembly factor 1 subunit p150 C-terminal" evidence="12">
    <location>
        <begin position="600"/>
        <end position="854"/>
    </location>
</feature>
<name>A0A8J6EM93_ELECQ</name>
<gene>
    <name evidence="14" type="ORF">GDO78_013791</name>
</gene>
<feature type="region of interest" description="Disordered" evidence="9">
    <location>
        <begin position="121"/>
        <end position="350"/>
    </location>
</feature>
<dbReference type="Pfam" id="PF12253">
    <property type="entry name" value="CAF1A_dimeriz"/>
    <property type="match status" value="1"/>
</dbReference>
<feature type="compositionally biased region" description="Acidic residues" evidence="9">
    <location>
        <begin position="550"/>
        <end position="566"/>
    </location>
</feature>
<dbReference type="InterPro" id="IPR029105">
    <property type="entry name" value="CAF1-p150_C2"/>
</dbReference>
<evidence type="ECO:0000256" key="2">
    <source>
        <dbReference type="ARBA" id="ARBA00006913"/>
    </source>
</evidence>
<evidence type="ECO:0000256" key="6">
    <source>
        <dbReference type="ARBA" id="ARBA00023204"/>
    </source>
</evidence>
<dbReference type="GO" id="GO:0006260">
    <property type="term" value="P:DNA replication"/>
    <property type="evidence" value="ECO:0007669"/>
    <property type="project" value="UniProtKB-KW"/>
</dbReference>
<feature type="compositionally biased region" description="Polar residues" evidence="9">
    <location>
        <begin position="149"/>
        <end position="180"/>
    </location>
</feature>
<evidence type="ECO:0000256" key="9">
    <source>
        <dbReference type="SAM" id="MobiDB-lite"/>
    </source>
</evidence>
<comment type="subcellular location">
    <subcellularLocation>
        <location evidence="1">Nucleus</location>
    </subcellularLocation>
</comment>
<feature type="compositionally biased region" description="Polar residues" evidence="9">
    <location>
        <begin position="243"/>
        <end position="256"/>
    </location>
</feature>
<feature type="region of interest" description="Disordered" evidence="9">
    <location>
        <begin position="530"/>
        <end position="591"/>
    </location>
</feature>
<feature type="region of interest" description="Disordered" evidence="9">
    <location>
        <begin position="785"/>
        <end position="805"/>
    </location>
</feature>
<feature type="compositionally biased region" description="Acidic residues" evidence="9">
    <location>
        <begin position="835"/>
        <end position="852"/>
    </location>
</feature>
<dbReference type="Proteomes" id="UP000770717">
    <property type="component" value="Unassembled WGS sequence"/>
</dbReference>
<feature type="compositionally biased region" description="Polar residues" evidence="9">
    <location>
        <begin position="132"/>
        <end position="141"/>
    </location>
</feature>
<evidence type="ECO:0000256" key="5">
    <source>
        <dbReference type="ARBA" id="ARBA00023186"/>
    </source>
</evidence>
<evidence type="ECO:0000256" key="7">
    <source>
        <dbReference type="ARBA" id="ARBA00023242"/>
    </source>
</evidence>
<evidence type="ECO:0000313" key="14">
    <source>
        <dbReference type="EMBL" id="KAG9471673.1"/>
    </source>
</evidence>
<evidence type="ECO:0000259" key="10">
    <source>
        <dbReference type="Pfam" id="PF11600"/>
    </source>
</evidence>
<evidence type="ECO:0008006" key="16">
    <source>
        <dbReference type="Google" id="ProtNLM"/>
    </source>
</evidence>
<reference evidence="14" key="1">
    <citation type="thesis" date="2020" institute="ProQuest LLC" country="789 East Eisenhower Parkway, Ann Arbor, MI, USA">
        <title>Comparative Genomics and Chromosome Evolution.</title>
        <authorList>
            <person name="Mudd A.B."/>
        </authorList>
    </citation>
    <scope>NUCLEOTIDE SEQUENCE</scope>
    <source>
        <strain evidence="14">HN-11 Male</strain>
        <tissue evidence="14">Kidney and liver</tissue>
    </source>
</reference>
<evidence type="ECO:0000259" key="11">
    <source>
        <dbReference type="Pfam" id="PF12253"/>
    </source>
</evidence>
<evidence type="ECO:0000256" key="3">
    <source>
        <dbReference type="ARBA" id="ARBA00022705"/>
    </source>
</evidence>
<dbReference type="GO" id="GO:0005634">
    <property type="term" value="C:nucleus"/>
    <property type="evidence" value="ECO:0007669"/>
    <property type="project" value="UniProtKB-SubCell"/>
</dbReference>
<sequence>MPGRGAAGTDEAKPRLTVKSSSTKSLKKMVQARLPFKRLNPVPKEGNSQGKKQKVSQKAPPVNTICPLDISLEDTENGTEAADFSPLPKAVNGLGPLDNYIRKTKKTCLVIPSITIDLTEDSSNGVADHIPSNGTVQSSPAGNIPASHTLDSVASTHSDVAHGSSSIPSTVHSCTKSQTDGPRLSPHAVEAPSETALENASVLTTPVKAIAEDQDMSADDSPTGFSSTSSPISASSPEAASSNQRDASSCVPTTPLNKGKEQQERKRKMPVDKERMRVRELQLAKKKEKEEAKKKKDEERELKAKERKEKKEKENLEKAEKLRLKEEKKKEKLEALEAKQEEKRKKEEEKRIKIEEKRVKAEKAEITRFLQKSKTSQIPKTFAQPCGKFAPFEIKKNMTVAPLCRVEFEQESLEQLDKLLEEQDSESSFLSEIKVRKPRRMGRTMMPQLPSVPSNETEDVQVLEDTALPDNVIIEEPNMPESRKPLGKLKLLQFCENYRPAYWGTWNRSSTVINPRKPWAQDSKLLDYEVDSDEEWEEEEPGESLSHSEGDEDDDDTKEDDEDDDGFFVPHGYLSEDEGGISDEECKNPENQKVQQRLKAKEWDELQSKGKKINVLKPLVVGCVWLGNCSAETRFLQKFAVCLIDPAAAEENAAPEVTASKSLQDREILLHLLPLLHGNVHGSKTIIKEFQECCQRGVFSFGDAGSPTACETVSPNSQNHPNINLPSKARLKRIISENSVYEKRPDHRLCWYVHADVLKSFQQEGLPVPCQWTYITQVNLCSRDESGTSGAQTPATSSKRKAAGSMPITKFMKKTKALGTVRDVTTLESDGFQADTEEDEEDDDDDDCLIVEPDEKDKNAVSSLCSMEITLDEKAAPAT</sequence>
<feature type="domain" description="Chromatin assembly factor 1 p150 subunit acidic region" evidence="10">
    <location>
        <begin position="261"/>
        <end position="398"/>
    </location>
</feature>
<feature type="compositionally biased region" description="Low complexity" evidence="9">
    <location>
        <begin position="221"/>
        <end position="242"/>
    </location>
</feature>
<keyword evidence="3" id="KW-0235">DNA replication</keyword>
<dbReference type="PANTHER" id="PTHR15272:SF0">
    <property type="entry name" value="CHROMATIN ASSEMBLY FACTOR 1 SUBUNIT A"/>
    <property type="match status" value="1"/>
</dbReference>
<comment type="caution">
    <text evidence="14">The sequence shown here is derived from an EMBL/GenBank/DDBJ whole genome shotgun (WGS) entry which is preliminary data.</text>
</comment>
<organism evidence="14 15">
    <name type="scientific">Eleutherodactylus coqui</name>
    <name type="common">Puerto Rican coqui</name>
    <dbReference type="NCBI Taxonomy" id="57060"/>
    <lineage>
        <taxon>Eukaryota</taxon>
        <taxon>Metazoa</taxon>
        <taxon>Chordata</taxon>
        <taxon>Craniata</taxon>
        <taxon>Vertebrata</taxon>
        <taxon>Euteleostomi</taxon>
        <taxon>Amphibia</taxon>
        <taxon>Batrachia</taxon>
        <taxon>Anura</taxon>
        <taxon>Neobatrachia</taxon>
        <taxon>Hyloidea</taxon>
        <taxon>Eleutherodactylidae</taxon>
        <taxon>Eleutherodactylinae</taxon>
        <taxon>Eleutherodactylus</taxon>
        <taxon>Eleutherodactylus</taxon>
    </lineage>
</organism>
<dbReference type="Pfam" id="PF11600">
    <property type="entry name" value="CAF1A_acidic"/>
    <property type="match status" value="1"/>
</dbReference>
<feature type="region of interest" description="Disordered" evidence="9">
    <location>
        <begin position="1"/>
        <end position="62"/>
    </location>
</feature>
<feature type="domain" description="Chromatin assembly factor 1 subunit A dimerization" evidence="11">
    <location>
        <begin position="490"/>
        <end position="561"/>
    </location>
</feature>
<keyword evidence="4" id="KW-0227">DNA damage</keyword>
<dbReference type="InterPro" id="IPR029091">
    <property type="entry name" value="CAF1_p150_N"/>
</dbReference>
<feature type="region of interest" description="Disordered" evidence="9">
    <location>
        <begin position="828"/>
        <end position="859"/>
    </location>
</feature>
<dbReference type="OrthoDB" id="79480at2759"/>
<keyword evidence="15" id="KW-1185">Reference proteome</keyword>
<evidence type="ECO:0000256" key="8">
    <source>
        <dbReference type="ARBA" id="ARBA00023306"/>
    </source>
</evidence>
<dbReference type="Pfam" id="PF15557">
    <property type="entry name" value="CAF1-p150_N"/>
    <property type="match status" value="1"/>
</dbReference>
<feature type="compositionally biased region" description="Basic and acidic residues" evidence="9">
    <location>
        <begin position="258"/>
        <end position="350"/>
    </location>
</feature>
<feature type="domain" description="Chromatin assembly factor 1 subunit p150 N-terminal" evidence="13">
    <location>
        <begin position="5"/>
        <end position="136"/>
    </location>
</feature>
<protein>
    <recommendedName>
        <fullName evidence="16">Chromatin assembly factor 1 subunit A</fullName>
    </recommendedName>
</protein>